<evidence type="ECO:0000313" key="8">
    <source>
        <dbReference type="Proteomes" id="UP000182334"/>
    </source>
</evidence>
<accession>A0A1L0D2G1</accession>
<dbReference type="PANTHER" id="PTHR32075:SF6">
    <property type="entry name" value="ISWI CHROMATIN-REMODELING COMPLEX SUBUNIT YPL216W-RELATED"/>
    <property type="match status" value="1"/>
</dbReference>
<organism evidence="7 8">
    <name type="scientific">Sungouiella intermedia</name>
    <dbReference type="NCBI Taxonomy" id="45354"/>
    <lineage>
        <taxon>Eukaryota</taxon>
        <taxon>Fungi</taxon>
        <taxon>Dikarya</taxon>
        <taxon>Ascomycota</taxon>
        <taxon>Saccharomycotina</taxon>
        <taxon>Pichiomycetes</taxon>
        <taxon>Metschnikowiaceae</taxon>
        <taxon>Sungouiella</taxon>
    </lineage>
</organism>
<feature type="compositionally biased region" description="Basic residues" evidence="5">
    <location>
        <begin position="276"/>
        <end position="287"/>
    </location>
</feature>
<evidence type="ECO:0000313" key="7">
    <source>
        <dbReference type="EMBL" id="SGZ50652.1"/>
    </source>
</evidence>
<dbReference type="InterPro" id="IPR018501">
    <property type="entry name" value="DDT_dom"/>
</dbReference>
<evidence type="ECO:0000256" key="1">
    <source>
        <dbReference type="ARBA" id="ARBA00004123"/>
    </source>
</evidence>
<keyword evidence="4" id="KW-0175">Coiled coil</keyword>
<sequence length="1189" mass="135669">MVLYKRKQVTFVRPPSIPDDLNTEIYIIPQTKEWFMEYEDYLTRMDYYYRRKFVCEITGNSCLTFFEAYNSENKEIKDVEKNFPEALREHILRFLQFNRITRLDQLVDKVYLVFKNDYFPGEVVFVKKAVFASTTNLLGQEPDGAPSYVSTLKQKGIIREKVQYSNSADTKYLVSTVAEGKQIIATNQQISRDRNHFTKWLIKTFVKLTVTRSHKVGAPWVVKEKYAKKYRIPQTYPEAVKHFESSTPSGEILYEDDPALQSTPDPGSETPEPSKGKKQRGPSLKKKAALKAAAAAAAAGSIEAIIDDDGQAKGSKNDPRFALHHLPEAVLKELEANDQATLSSFQPSKKTIVDDLKLNFDLQNSKPTPKELELPENAKELNSSSIEALEREIDDDEAELQNTDSEAEKKSKLEAEISSIKTNIDTLKSDKLNSVQEALECWAFFNIYHSVLKLDTFTFDDFIIAMSWNAEQYNKLGRCELLDEIWCAALSGLVSNELPGKKYDPETDEVFGLRVNLPHEVSLITDQQKGQDDDMNDERGSDSENENKTLKSEDEASDNESMTGTPSPKKNGVKVKRESGSADENDDSKEDVDMSEGEVEEEKDVEHHAHSVINYRGVKWDDKLRKRNFKDGNWQVILLGALSMVEYVTEFKPIIDRVYKTLAPKLISPATPSTVLTEFYDSMGIDLRLSALHILTSLLVNGKLVRDYIGESLEASTTMRRTRLDTIRDLKSAVDAANKIHTSIHEAIQDSTSDGSTQKKRTRLNTKGYEMNENEKALAEKDPEFQNLWAERDEAIEKVKELREAKKSVETKLTEMDCQRVRLLGKDRFYNRYWWFENNGLPNLHFVREEEDDEEADTEANDLEDEKEEVQDETYLMGKLWVQGPTGMDVLVNLKLDEERSKQIISDLKSGPLEIKTEEAPEEPSEEQEAGDGGANNKTMDFRTLPKAFVAEAQKYDVQFGADTITINNSVEIIDNLGGIPKDVEVSELLVMQRKFIEEAPEPLISGSQWRYFDQTEDIERLVKWLNPWGKRESQLRKEMIRVKEAMITSIAARRKALWLDKLPKVETDIETHIDAVNSKIEELKSNNTISTEGEESDDDVTLRKRPHRRTANNSNKRQKTTEETINTGTLEDLGVLQNQLKNDLSTKIADNQINRVLEWVNSTAQAEFDRSIYDGGDKIRTKGRKPKK</sequence>
<keyword evidence="2 3" id="KW-0539">Nucleus</keyword>
<comment type="subcellular location">
    <subcellularLocation>
        <location evidence="1 3">Nucleus</location>
    </subcellularLocation>
</comment>
<dbReference type="GO" id="GO:0031509">
    <property type="term" value="P:subtelomeric heterochromatin formation"/>
    <property type="evidence" value="ECO:0007669"/>
    <property type="project" value="TreeGrafter"/>
</dbReference>
<dbReference type="AlphaFoldDB" id="A0A1L0D2G1"/>
<evidence type="ECO:0000256" key="3">
    <source>
        <dbReference type="PROSITE-ProRule" id="PRU00475"/>
    </source>
</evidence>
<feature type="domain" description="WAC" evidence="6">
    <location>
        <begin position="23"/>
        <end position="133"/>
    </location>
</feature>
<feature type="coiled-coil region" evidence="4">
    <location>
        <begin position="792"/>
        <end position="819"/>
    </location>
</feature>
<feature type="compositionally biased region" description="Polar residues" evidence="5">
    <location>
        <begin position="559"/>
        <end position="568"/>
    </location>
</feature>
<dbReference type="Pfam" id="PF02791">
    <property type="entry name" value="DDT"/>
    <property type="match status" value="1"/>
</dbReference>
<reference evidence="7 8" key="1">
    <citation type="submission" date="2016-10" db="EMBL/GenBank/DDBJ databases">
        <authorList>
            <person name="de Groot N.N."/>
        </authorList>
    </citation>
    <scope>NUCLEOTIDE SEQUENCE [LARGE SCALE GENOMIC DNA]</scope>
    <source>
        <strain evidence="7 8">CBS 141442</strain>
    </source>
</reference>
<dbReference type="PROSITE" id="PS51136">
    <property type="entry name" value="WAC"/>
    <property type="match status" value="1"/>
</dbReference>
<dbReference type="GO" id="GO:0005634">
    <property type="term" value="C:nucleus"/>
    <property type="evidence" value="ECO:0007669"/>
    <property type="project" value="UniProtKB-SubCell"/>
</dbReference>
<evidence type="ECO:0000256" key="4">
    <source>
        <dbReference type="SAM" id="Coils"/>
    </source>
</evidence>
<feature type="region of interest" description="Disordered" evidence="5">
    <location>
        <begin position="251"/>
        <end position="287"/>
    </location>
</feature>
<feature type="region of interest" description="Disordered" evidence="5">
    <location>
        <begin position="1088"/>
        <end position="1126"/>
    </location>
</feature>
<name>A0A1L0D2G1_9ASCO</name>
<dbReference type="OrthoDB" id="332390at2759"/>
<dbReference type="Pfam" id="PF10537">
    <property type="entry name" value="WAC_Acf1_DNA_bd"/>
    <property type="match status" value="1"/>
</dbReference>
<dbReference type="Pfam" id="PF15613">
    <property type="entry name" value="WSD"/>
    <property type="match status" value="1"/>
</dbReference>
<feature type="coiled-coil region" evidence="4">
    <location>
        <begin position="379"/>
        <end position="430"/>
    </location>
</feature>
<dbReference type="InterPro" id="IPR013136">
    <property type="entry name" value="WSTF_Acf1_Cbp146"/>
</dbReference>
<dbReference type="PANTHER" id="PTHR32075">
    <property type="entry name" value="ISWI CHROMATIN-REMODELING COMPLEX SUBUNIT YPL216W-RELATED"/>
    <property type="match status" value="1"/>
</dbReference>
<dbReference type="GO" id="GO:0000781">
    <property type="term" value="C:chromosome, telomeric region"/>
    <property type="evidence" value="ECO:0007669"/>
    <property type="project" value="GOC"/>
</dbReference>
<feature type="region of interest" description="Disordered" evidence="5">
    <location>
        <begin position="912"/>
        <end position="937"/>
    </location>
</feature>
<dbReference type="GO" id="GO:0000785">
    <property type="term" value="C:chromatin"/>
    <property type="evidence" value="ECO:0007669"/>
    <property type="project" value="UniProtKB-ARBA"/>
</dbReference>
<proteinExistence type="predicted"/>
<dbReference type="Proteomes" id="UP000182334">
    <property type="component" value="Chromosome II"/>
</dbReference>
<dbReference type="InterPro" id="IPR028941">
    <property type="entry name" value="WHIM2_dom"/>
</dbReference>
<feature type="region of interest" description="Disordered" evidence="5">
    <location>
        <begin position="522"/>
        <end position="608"/>
    </location>
</feature>
<protein>
    <submittedName>
        <fullName evidence="7">CIC11C00000005523</fullName>
    </submittedName>
</protein>
<dbReference type="EMBL" id="LT635757">
    <property type="protein sequence ID" value="SGZ50652.1"/>
    <property type="molecule type" value="Genomic_DNA"/>
</dbReference>
<feature type="compositionally biased region" description="Basic and acidic residues" evidence="5">
    <location>
        <begin position="529"/>
        <end position="554"/>
    </location>
</feature>
<evidence type="ECO:0000256" key="5">
    <source>
        <dbReference type="SAM" id="MobiDB-lite"/>
    </source>
</evidence>
<evidence type="ECO:0000259" key="6">
    <source>
        <dbReference type="PROSITE" id="PS51136"/>
    </source>
</evidence>
<feature type="region of interest" description="Disordered" evidence="5">
    <location>
        <begin position="850"/>
        <end position="869"/>
    </location>
</feature>
<evidence type="ECO:0000256" key="2">
    <source>
        <dbReference type="ARBA" id="ARBA00023242"/>
    </source>
</evidence>
<feature type="compositionally biased region" description="Acidic residues" evidence="5">
    <location>
        <begin position="581"/>
        <end position="603"/>
    </location>
</feature>
<gene>
    <name evidence="7" type="ORF">SAMEA4029010_CIC11G00000005523</name>
</gene>
<keyword evidence="8" id="KW-1185">Reference proteome</keyword>
<feature type="compositionally biased region" description="Acidic residues" evidence="5">
    <location>
        <begin position="920"/>
        <end position="930"/>
    </location>
</feature>
<dbReference type="STRING" id="45354.A0A1L0D2G1"/>